<evidence type="ECO:0000313" key="1">
    <source>
        <dbReference type="EMBL" id="KAK7393016.1"/>
    </source>
</evidence>
<protein>
    <submittedName>
        <fullName evidence="1">Uncharacterized protein</fullName>
    </submittedName>
</protein>
<proteinExistence type="predicted"/>
<accession>A0AAN9SCE2</accession>
<gene>
    <name evidence="1" type="ORF">VNO78_21466</name>
</gene>
<reference evidence="1 2" key="1">
    <citation type="submission" date="2024-01" db="EMBL/GenBank/DDBJ databases">
        <title>The genomes of 5 underutilized Papilionoideae crops provide insights into root nodulation and disease resistanc.</title>
        <authorList>
            <person name="Jiang F."/>
        </authorList>
    </citation>
    <scope>NUCLEOTIDE SEQUENCE [LARGE SCALE GENOMIC DNA]</scope>
    <source>
        <strain evidence="1">DUOXIRENSHENG_FW03</strain>
        <tissue evidence="1">Leaves</tissue>
    </source>
</reference>
<evidence type="ECO:0000313" key="2">
    <source>
        <dbReference type="Proteomes" id="UP001386955"/>
    </source>
</evidence>
<dbReference type="EMBL" id="JAYMYS010000005">
    <property type="protein sequence ID" value="KAK7393016.1"/>
    <property type="molecule type" value="Genomic_DNA"/>
</dbReference>
<keyword evidence="2" id="KW-1185">Reference proteome</keyword>
<sequence length="93" mass="10255">MLTGSHRTSSGRRRLLLTLSSPFAPVEVAPAHIIIVLSLASPSSFRSIRGHLSACFKVTPARIEVKLHFCMFVSRSRLKLVSAFLTVFALTFL</sequence>
<dbReference type="Proteomes" id="UP001386955">
    <property type="component" value="Unassembled WGS sequence"/>
</dbReference>
<organism evidence="1 2">
    <name type="scientific">Psophocarpus tetragonolobus</name>
    <name type="common">Winged bean</name>
    <name type="synonym">Dolichos tetragonolobus</name>
    <dbReference type="NCBI Taxonomy" id="3891"/>
    <lineage>
        <taxon>Eukaryota</taxon>
        <taxon>Viridiplantae</taxon>
        <taxon>Streptophyta</taxon>
        <taxon>Embryophyta</taxon>
        <taxon>Tracheophyta</taxon>
        <taxon>Spermatophyta</taxon>
        <taxon>Magnoliopsida</taxon>
        <taxon>eudicotyledons</taxon>
        <taxon>Gunneridae</taxon>
        <taxon>Pentapetalae</taxon>
        <taxon>rosids</taxon>
        <taxon>fabids</taxon>
        <taxon>Fabales</taxon>
        <taxon>Fabaceae</taxon>
        <taxon>Papilionoideae</taxon>
        <taxon>50 kb inversion clade</taxon>
        <taxon>NPAAA clade</taxon>
        <taxon>indigoferoid/millettioid clade</taxon>
        <taxon>Phaseoleae</taxon>
        <taxon>Psophocarpus</taxon>
    </lineage>
</organism>
<name>A0AAN9SCE2_PSOTE</name>
<dbReference type="AlphaFoldDB" id="A0AAN9SCE2"/>
<comment type="caution">
    <text evidence="1">The sequence shown here is derived from an EMBL/GenBank/DDBJ whole genome shotgun (WGS) entry which is preliminary data.</text>
</comment>